<feature type="transmembrane region" description="Helical" evidence="2">
    <location>
        <begin position="12"/>
        <end position="36"/>
    </location>
</feature>
<feature type="compositionally biased region" description="Acidic residues" evidence="1">
    <location>
        <begin position="292"/>
        <end position="302"/>
    </location>
</feature>
<evidence type="ECO:0008006" key="5">
    <source>
        <dbReference type="Google" id="ProtNLM"/>
    </source>
</evidence>
<reference evidence="3 4" key="1">
    <citation type="submission" date="2019-06" db="EMBL/GenBank/DDBJ databases">
        <title>Sequencing the genomes of 1000 actinobacteria strains.</title>
        <authorList>
            <person name="Klenk H.-P."/>
        </authorList>
    </citation>
    <scope>NUCLEOTIDE SEQUENCE [LARGE SCALE GENOMIC DNA]</scope>
    <source>
        <strain evidence="3 4">DSM 4813</strain>
    </source>
</reference>
<dbReference type="AlphaFoldDB" id="A0A542ZXT9"/>
<proteinExistence type="predicted"/>
<comment type="caution">
    <text evidence="3">The sequence shown here is derived from an EMBL/GenBank/DDBJ whole genome shotgun (WGS) entry which is preliminary data.</text>
</comment>
<dbReference type="EMBL" id="VFOS01000001">
    <property type="protein sequence ID" value="TQL65016.1"/>
    <property type="molecule type" value="Genomic_DNA"/>
</dbReference>
<dbReference type="RefSeq" id="WP_342776120.1">
    <property type="nucleotide sequence ID" value="NZ_BAAASV010000002.1"/>
</dbReference>
<name>A0A542ZXT9_RARFA</name>
<keyword evidence="2" id="KW-1133">Transmembrane helix</keyword>
<protein>
    <recommendedName>
        <fullName evidence="5">Aromatic ring-opening dioxygenase LigA</fullName>
    </recommendedName>
</protein>
<feature type="transmembrane region" description="Helical" evidence="2">
    <location>
        <begin position="110"/>
        <end position="137"/>
    </location>
</feature>
<evidence type="ECO:0000313" key="3">
    <source>
        <dbReference type="EMBL" id="TQL65016.1"/>
    </source>
</evidence>
<feature type="region of interest" description="Disordered" evidence="1">
    <location>
        <begin position="159"/>
        <end position="308"/>
    </location>
</feature>
<gene>
    <name evidence="3" type="ORF">FB461_1549</name>
</gene>
<organism evidence="3 4">
    <name type="scientific">Rarobacter faecitabidus</name>
    <dbReference type="NCBI Taxonomy" id="13243"/>
    <lineage>
        <taxon>Bacteria</taxon>
        <taxon>Bacillati</taxon>
        <taxon>Actinomycetota</taxon>
        <taxon>Actinomycetes</taxon>
        <taxon>Micrococcales</taxon>
        <taxon>Rarobacteraceae</taxon>
        <taxon>Rarobacter</taxon>
    </lineage>
</organism>
<evidence type="ECO:0000256" key="2">
    <source>
        <dbReference type="SAM" id="Phobius"/>
    </source>
</evidence>
<evidence type="ECO:0000256" key="1">
    <source>
        <dbReference type="SAM" id="MobiDB-lite"/>
    </source>
</evidence>
<keyword evidence="2" id="KW-0812">Transmembrane</keyword>
<evidence type="ECO:0000313" key="4">
    <source>
        <dbReference type="Proteomes" id="UP000315389"/>
    </source>
</evidence>
<accession>A0A542ZXT9</accession>
<keyword evidence="4" id="KW-1185">Reference proteome</keyword>
<sequence>MSSKVTISQSKGARVVGLITIILGAVMIVAGIAAYWQVSEQLRAEKITVSQDASFLAGKRVAGPFTAYAQAEVINKHALEASDGKTYAELDKEDPTRATVMNASFLRASLFTSVVAFGVSTLVAGLGILFILVGWALRRITVGPAVTVETFDGAARHAAEVPAEVEDTPAADAETPPPTRAARRAAATEAAVEPGAVQAPVRRSGADVAETLSRRARNGDTSVTPVVAEPEPAREATPVISDSEIPPAASTPPPSFDSVVAEPVEPAEDPIPIPPSQSWQSPVNRAATADDIAGESLEDGSTGEEPKP</sequence>
<keyword evidence="2" id="KW-0472">Membrane</keyword>
<dbReference type="Proteomes" id="UP000315389">
    <property type="component" value="Unassembled WGS sequence"/>
</dbReference>